<dbReference type="CDD" id="cd03205">
    <property type="entry name" value="GST_C_6"/>
    <property type="match status" value="1"/>
</dbReference>
<evidence type="ECO:0000259" key="2">
    <source>
        <dbReference type="PROSITE" id="PS50405"/>
    </source>
</evidence>
<dbReference type="CDD" id="cd00570">
    <property type="entry name" value="GST_N_family"/>
    <property type="match status" value="1"/>
</dbReference>
<dbReference type="InterPro" id="IPR036282">
    <property type="entry name" value="Glutathione-S-Trfase_C_sf"/>
</dbReference>
<dbReference type="PATRIC" id="fig|269796.9.peg.1042"/>
<dbReference type="InterPro" id="IPR036249">
    <property type="entry name" value="Thioredoxin-like_sf"/>
</dbReference>
<dbReference type="PROSITE" id="PS50404">
    <property type="entry name" value="GST_NTER"/>
    <property type="match status" value="1"/>
</dbReference>
<gene>
    <name evidence="3" type="ordered locus">Rru_A0987</name>
</gene>
<protein>
    <submittedName>
        <fullName evidence="3">Glutathione S-transferase-like</fullName>
    </submittedName>
</protein>
<dbReference type="PhylomeDB" id="Q2RVQ7"/>
<dbReference type="PROSITE" id="PS50405">
    <property type="entry name" value="GST_CTER"/>
    <property type="match status" value="1"/>
</dbReference>
<accession>Q2RVQ7</accession>
<evidence type="ECO:0000313" key="3">
    <source>
        <dbReference type="EMBL" id="ABC21788.1"/>
    </source>
</evidence>
<proteinExistence type="predicted"/>
<dbReference type="InterPro" id="IPR010987">
    <property type="entry name" value="Glutathione-S-Trfase_C-like"/>
</dbReference>
<dbReference type="Gene3D" id="3.40.30.10">
    <property type="entry name" value="Glutaredoxin"/>
    <property type="match status" value="1"/>
</dbReference>
<dbReference type="PANTHER" id="PTHR44051:SF8">
    <property type="entry name" value="GLUTATHIONE S-TRANSFERASE GSTA"/>
    <property type="match status" value="1"/>
</dbReference>
<reference evidence="3 4" key="1">
    <citation type="journal article" date="2011" name="Stand. Genomic Sci.">
        <title>Complete genome sequence of Rhodospirillum rubrum type strain (S1).</title>
        <authorList>
            <person name="Munk A.C."/>
            <person name="Copeland A."/>
            <person name="Lucas S."/>
            <person name="Lapidus A."/>
            <person name="Del Rio T.G."/>
            <person name="Barry K."/>
            <person name="Detter J.C."/>
            <person name="Hammon N."/>
            <person name="Israni S."/>
            <person name="Pitluck S."/>
            <person name="Brettin T."/>
            <person name="Bruce D."/>
            <person name="Han C."/>
            <person name="Tapia R."/>
            <person name="Gilna P."/>
            <person name="Schmutz J."/>
            <person name="Larimer F."/>
            <person name="Land M."/>
            <person name="Kyrpides N.C."/>
            <person name="Mavromatis K."/>
            <person name="Richardson P."/>
            <person name="Rohde M."/>
            <person name="Goker M."/>
            <person name="Klenk H.P."/>
            <person name="Zhang Y."/>
            <person name="Roberts G.P."/>
            <person name="Reslewic S."/>
            <person name="Schwartz D.C."/>
        </authorList>
    </citation>
    <scope>NUCLEOTIDE SEQUENCE [LARGE SCALE GENOMIC DNA]</scope>
    <source>
        <strain evidence="4">ATCC 11170 / ATH 1.1.1 / DSM 467 / LMG 4362 / NCIMB 8255 / S1</strain>
    </source>
</reference>
<dbReference type="RefSeq" id="WP_011388742.1">
    <property type="nucleotide sequence ID" value="NC_007643.1"/>
</dbReference>
<dbReference type="EMBL" id="CP000230">
    <property type="protein sequence ID" value="ABC21788.1"/>
    <property type="molecule type" value="Genomic_DNA"/>
</dbReference>
<dbReference type="Proteomes" id="UP000001929">
    <property type="component" value="Chromosome"/>
</dbReference>
<evidence type="ECO:0000313" key="4">
    <source>
        <dbReference type="Proteomes" id="UP000001929"/>
    </source>
</evidence>
<keyword evidence="4" id="KW-1185">Reference proteome</keyword>
<dbReference type="KEGG" id="rru:Rru_A0987"/>
<dbReference type="Pfam" id="PF13410">
    <property type="entry name" value="GST_C_2"/>
    <property type="match status" value="1"/>
</dbReference>
<dbReference type="Gene3D" id="1.20.1050.10">
    <property type="match status" value="1"/>
</dbReference>
<dbReference type="EnsemblBacteria" id="ABC21788">
    <property type="protein sequence ID" value="ABC21788"/>
    <property type="gene ID" value="Rru_A0987"/>
</dbReference>
<dbReference type="AlphaFoldDB" id="Q2RVQ7"/>
<dbReference type="SUPFAM" id="SSF47616">
    <property type="entry name" value="GST C-terminal domain-like"/>
    <property type="match status" value="1"/>
</dbReference>
<dbReference type="SUPFAM" id="SSF52833">
    <property type="entry name" value="Thioredoxin-like"/>
    <property type="match status" value="1"/>
</dbReference>
<dbReference type="PANTHER" id="PTHR44051">
    <property type="entry name" value="GLUTATHIONE S-TRANSFERASE-RELATED"/>
    <property type="match status" value="1"/>
</dbReference>
<sequence length="204" mass="22612">MRLIGMMDSPYVRRLAVSLRLLDLPFTHEPLSVFRDFEAFARVNPVVKAPTLVTDEGVVLMDSTLILEYVERLVAPGLRLAPEDLGAYAQAQKVIGLALAAAEKAVQIVYERMLRPEAIRHQPWIDRVQGQMAQALALLEAEIGPQGAWLFGERPLQADITTAVVWRFVREMLPEAPPEADTPKLTALSARAEALPAFRACPFS</sequence>
<dbReference type="eggNOG" id="COG0625">
    <property type="taxonomic scope" value="Bacteria"/>
</dbReference>
<feature type="domain" description="GST N-terminal" evidence="1">
    <location>
        <begin position="1"/>
        <end position="78"/>
    </location>
</feature>
<feature type="domain" description="GST C-terminal" evidence="2">
    <location>
        <begin position="84"/>
        <end position="204"/>
    </location>
</feature>
<name>Q2RVQ7_RHORT</name>
<dbReference type="STRING" id="269796.Rru_A0987"/>
<evidence type="ECO:0000259" key="1">
    <source>
        <dbReference type="PROSITE" id="PS50404"/>
    </source>
</evidence>
<dbReference type="Pfam" id="PF13417">
    <property type="entry name" value="GST_N_3"/>
    <property type="match status" value="1"/>
</dbReference>
<dbReference type="InterPro" id="IPR004045">
    <property type="entry name" value="Glutathione_S-Trfase_N"/>
</dbReference>
<dbReference type="HOGENOM" id="CLU_011226_12_0_5"/>
<organism evidence="3 4">
    <name type="scientific">Rhodospirillum rubrum (strain ATCC 11170 / ATH 1.1.1 / DSM 467 / LMG 4362 / NCIMB 8255 / S1)</name>
    <dbReference type="NCBI Taxonomy" id="269796"/>
    <lineage>
        <taxon>Bacteria</taxon>
        <taxon>Pseudomonadati</taxon>
        <taxon>Pseudomonadota</taxon>
        <taxon>Alphaproteobacteria</taxon>
        <taxon>Rhodospirillales</taxon>
        <taxon>Rhodospirillaceae</taxon>
        <taxon>Rhodospirillum</taxon>
    </lineage>
</organism>